<dbReference type="EMBL" id="JAUQOO010000001">
    <property type="protein sequence ID" value="MDO7925535.1"/>
    <property type="molecule type" value="Genomic_DNA"/>
</dbReference>
<accession>A0ABT9CNW4</accession>
<organism evidence="1 2">
    <name type="scientific">Pseudomonas serbiensis</name>
    <dbReference type="NCBI Taxonomy" id="3064350"/>
    <lineage>
        <taxon>Bacteria</taxon>
        <taxon>Pseudomonadati</taxon>
        <taxon>Pseudomonadota</taxon>
        <taxon>Gammaproteobacteria</taxon>
        <taxon>Pseudomonadales</taxon>
        <taxon>Pseudomonadaceae</taxon>
        <taxon>Pseudomonas</taxon>
    </lineage>
</organism>
<protein>
    <submittedName>
        <fullName evidence="1">Uncharacterized protein</fullName>
    </submittedName>
</protein>
<dbReference type="Proteomes" id="UP001223016">
    <property type="component" value="Unassembled WGS sequence"/>
</dbReference>
<sequence length="59" mass="6808">MTIEAQAARLSARAITHDRRDLAALNKKDTGSIFTHFNWRQATRDLTRTSIIEPRKAWV</sequence>
<gene>
    <name evidence="1" type="ORF">Q6A51_02005</name>
</gene>
<name>A0ABT9CNW4_9PSED</name>
<proteinExistence type="predicted"/>
<keyword evidence="2" id="KW-1185">Reference proteome</keyword>
<comment type="caution">
    <text evidence="1">The sequence shown here is derived from an EMBL/GenBank/DDBJ whole genome shotgun (WGS) entry which is preliminary data.</text>
</comment>
<evidence type="ECO:0000313" key="1">
    <source>
        <dbReference type="EMBL" id="MDO7925535.1"/>
    </source>
</evidence>
<dbReference type="RefSeq" id="WP_236124047.1">
    <property type="nucleotide sequence ID" value="NZ_JAUQOO010000001.1"/>
</dbReference>
<reference evidence="1 2" key="1">
    <citation type="submission" date="2023-07" db="EMBL/GenBank/DDBJ databases">
        <title>Identification of four novel Pseudomonas species associated with bacterial leaf spot of cucurbits.</title>
        <authorList>
            <person name="Fullem K.R."/>
        </authorList>
    </citation>
    <scope>NUCLEOTIDE SEQUENCE [LARGE SCALE GENOMIC DNA]</scope>
    <source>
        <strain evidence="1 2">KFB 138</strain>
    </source>
</reference>
<evidence type="ECO:0000313" key="2">
    <source>
        <dbReference type="Proteomes" id="UP001223016"/>
    </source>
</evidence>